<keyword evidence="2" id="KW-0240">DNA-directed RNA polymerase</keyword>
<dbReference type="GO" id="GO:0003677">
    <property type="term" value="F:DNA binding"/>
    <property type="evidence" value="ECO:0007669"/>
    <property type="project" value="InterPro"/>
</dbReference>
<feature type="compositionally biased region" description="Basic and acidic residues" evidence="1">
    <location>
        <begin position="125"/>
        <end position="157"/>
    </location>
</feature>
<dbReference type="eggNOG" id="KOG3122">
    <property type="taxonomic scope" value="Eukaryota"/>
</dbReference>
<evidence type="ECO:0000313" key="2">
    <source>
        <dbReference type="EMBL" id="EMS52407.1"/>
    </source>
</evidence>
<proteinExistence type="predicted"/>
<sequence>MFHQLSLLNVSKQASAAASRRRTAAAARGSEAARGDGRFSREEELELELDLLSLPAVARILAVWYSVGRTEPWQQSTEVEGGKQKMDAAGTSKRGRRPPTKPQKLKFKPKVPSRKPKKPPAQKPQLEETKPIDEELMKTLRTGRGDAKTLRVIKDEQSAQNSDSKTLSSAAGVSFQAAQSGKHKQPKNSQKALQIPRAFPANPERFYGDEDDEDEDDDNVVREDDNDVELPESLPSSTECESSIHPAKELNLLVGFSEPYTNYLDTVRHLYNSFTNLGRQEHEDKTRMFLFQLPKSLPLLRTPSTVVHRNGRAIVKEVKEGYNLNDLPGGYMGKMLVYKSGKVKMKLGDAVFDVSPGTECGMQQHAVAVNTRRKHCCQLGEIERQHVVVTPDVNSLLNDNRD</sequence>
<feature type="compositionally biased region" description="Polar residues" evidence="1">
    <location>
        <begin position="158"/>
        <end position="179"/>
    </location>
</feature>
<dbReference type="STRING" id="4572.M7YXN4"/>
<dbReference type="PANTHER" id="PTHR13408">
    <property type="entry name" value="DNA-DIRECTED RNA POLYMERASE III"/>
    <property type="match status" value="1"/>
</dbReference>
<feature type="compositionally biased region" description="Acidic residues" evidence="1">
    <location>
        <begin position="209"/>
        <end position="230"/>
    </location>
</feature>
<organism evidence="2">
    <name type="scientific">Triticum urartu</name>
    <name type="common">Red wild einkorn</name>
    <name type="synonym">Crithodium urartu</name>
    <dbReference type="NCBI Taxonomy" id="4572"/>
    <lineage>
        <taxon>Eukaryota</taxon>
        <taxon>Viridiplantae</taxon>
        <taxon>Streptophyta</taxon>
        <taxon>Embryophyta</taxon>
        <taxon>Tracheophyta</taxon>
        <taxon>Spermatophyta</taxon>
        <taxon>Magnoliopsida</taxon>
        <taxon>Liliopsida</taxon>
        <taxon>Poales</taxon>
        <taxon>Poaceae</taxon>
        <taxon>BOP clade</taxon>
        <taxon>Pooideae</taxon>
        <taxon>Triticodae</taxon>
        <taxon>Triticeae</taxon>
        <taxon>Triticinae</taxon>
        <taxon>Triticum</taxon>
    </lineage>
</organism>
<dbReference type="Pfam" id="PF05132">
    <property type="entry name" value="RNA_pol_Rpc4"/>
    <property type="match status" value="1"/>
</dbReference>
<dbReference type="EMBL" id="KD208215">
    <property type="protein sequence ID" value="EMS52407.1"/>
    <property type="molecule type" value="Genomic_DNA"/>
</dbReference>
<protein>
    <submittedName>
        <fullName evidence="2">DNA-directed RNA polymerase III subunit RPC4</fullName>
    </submittedName>
</protein>
<accession>M7YXN4</accession>
<dbReference type="AlphaFoldDB" id="M7YXN4"/>
<gene>
    <name evidence="2" type="ORF">TRIUR3_17393</name>
</gene>
<feature type="compositionally biased region" description="Basic residues" evidence="1">
    <location>
        <begin position="93"/>
        <end position="120"/>
    </location>
</feature>
<dbReference type="OMA" id="RILAVWY"/>
<name>M7YXN4_TRIUA</name>
<dbReference type="GO" id="GO:0005666">
    <property type="term" value="C:RNA polymerase III complex"/>
    <property type="evidence" value="ECO:0007669"/>
    <property type="project" value="InterPro"/>
</dbReference>
<dbReference type="InterPro" id="IPR007811">
    <property type="entry name" value="RPC4"/>
</dbReference>
<reference evidence="2" key="1">
    <citation type="journal article" date="2013" name="Nature">
        <title>Draft genome of the wheat A-genome progenitor Triticum urartu.</title>
        <authorList>
            <person name="Ling H.Q."/>
            <person name="Zhao S."/>
            <person name="Liu D."/>
            <person name="Wang J."/>
            <person name="Sun H."/>
            <person name="Zhang C."/>
            <person name="Fan H."/>
            <person name="Li D."/>
            <person name="Dong L."/>
            <person name="Tao Y."/>
            <person name="Gao C."/>
            <person name="Wu H."/>
            <person name="Li Y."/>
            <person name="Cui Y."/>
            <person name="Guo X."/>
            <person name="Zheng S."/>
            <person name="Wang B."/>
            <person name="Yu K."/>
            <person name="Liang Q."/>
            <person name="Yang W."/>
            <person name="Lou X."/>
            <person name="Chen J."/>
            <person name="Feng M."/>
            <person name="Jian J."/>
            <person name="Zhang X."/>
            <person name="Luo G."/>
            <person name="Jiang Y."/>
            <person name="Liu J."/>
            <person name="Wang Z."/>
            <person name="Sha Y."/>
            <person name="Zhang B."/>
            <person name="Wu H."/>
            <person name="Tang D."/>
            <person name="Shen Q."/>
            <person name="Xue P."/>
            <person name="Zou S."/>
            <person name="Wang X."/>
            <person name="Liu X."/>
            <person name="Wang F."/>
            <person name="Yang Y."/>
            <person name="An X."/>
            <person name="Dong Z."/>
            <person name="Zhang K."/>
            <person name="Zhang X."/>
            <person name="Luo M.C."/>
            <person name="Dvorak J."/>
            <person name="Tong Y."/>
            <person name="Wang J."/>
            <person name="Yang H."/>
            <person name="Li Z."/>
            <person name="Wang D."/>
            <person name="Zhang A."/>
            <person name="Wang J."/>
        </authorList>
    </citation>
    <scope>NUCLEOTIDE SEQUENCE</scope>
</reference>
<feature type="region of interest" description="Disordered" evidence="1">
    <location>
        <begin position="72"/>
        <end position="241"/>
    </location>
</feature>
<keyword evidence="2" id="KW-0804">Transcription</keyword>
<evidence type="ECO:0000256" key="1">
    <source>
        <dbReference type="SAM" id="MobiDB-lite"/>
    </source>
</evidence>
<dbReference type="GO" id="GO:0042797">
    <property type="term" value="P:tRNA transcription by RNA polymerase III"/>
    <property type="evidence" value="ECO:0007669"/>
    <property type="project" value="TreeGrafter"/>
</dbReference>
<dbReference type="PANTHER" id="PTHR13408:SF4">
    <property type="entry name" value="RNA POLYMERASE III RPC4"/>
    <property type="match status" value="1"/>
</dbReference>